<dbReference type="InterPro" id="IPR025495">
    <property type="entry name" value="DUF4386"/>
</dbReference>
<keyword evidence="1" id="KW-1133">Transmembrane helix</keyword>
<evidence type="ECO:0000313" key="3">
    <source>
        <dbReference type="Proteomes" id="UP000316609"/>
    </source>
</evidence>
<keyword evidence="1" id="KW-0812">Transmembrane</keyword>
<proteinExistence type="predicted"/>
<gene>
    <name evidence="2" type="ORF">E6K78_02695</name>
</gene>
<reference evidence="2 3" key="1">
    <citation type="journal article" date="2019" name="Nat. Microbiol.">
        <title>Mediterranean grassland soil C-N compound turnover is dependent on rainfall and depth, and is mediated by genomically divergent microorganisms.</title>
        <authorList>
            <person name="Diamond S."/>
            <person name="Andeer P.F."/>
            <person name="Li Z."/>
            <person name="Crits-Christoph A."/>
            <person name="Burstein D."/>
            <person name="Anantharaman K."/>
            <person name="Lane K.R."/>
            <person name="Thomas B.C."/>
            <person name="Pan C."/>
            <person name="Northen T.R."/>
            <person name="Banfield J.F."/>
        </authorList>
    </citation>
    <scope>NUCLEOTIDE SEQUENCE [LARGE SCALE GENOMIC DNA]</scope>
    <source>
        <strain evidence="2">WS_8</strain>
    </source>
</reference>
<protein>
    <submittedName>
        <fullName evidence="2">DUF4386 domain-containing protein</fullName>
    </submittedName>
</protein>
<feature type="transmembrane region" description="Helical" evidence="1">
    <location>
        <begin position="193"/>
        <end position="212"/>
    </location>
</feature>
<dbReference type="AlphaFoldDB" id="A0A538TWL3"/>
<feature type="transmembrane region" description="Helical" evidence="1">
    <location>
        <begin position="162"/>
        <end position="181"/>
    </location>
</feature>
<evidence type="ECO:0000313" key="2">
    <source>
        <dbReference type="EMBL" id="TMQ68013.1"/>
    </source>
</evidence>
<dbReference type="Pfam" id="PF14329">
    <property type="entry name" value="DUF4386"/>
    <property type="match status" value="1"/>
</dbReference>
<feature type="transmembrane region" description="Helical" evidence="1">
    <location>
        <begin position="12"/>
        <end position="32"/>
    </location>
</feature>
<organism evidence="2 3">
    <name type="scientific">Eiseniibacteriota bacterium</name>
    <dbReference type="NCBI Taxonomy" id="2212470"/>
    <lineage>
        <taxon>Bacteria</taxon>
        <taxon>Candidatus Eiseniibacteriota</taxon>
    </lineage>
</organism>
<name>A0A538TWL3_UNCEI</name>
<keyword evidence="1" id="KW-0472">Membrane</keyword>
<evidence type="ECO:0000256" key="1">
    <source>
        <dbReference type="SAM" id="Phobius"/>
    </source>
</evidence>
<dbReference type="Proteomes" id="UP000316609">
    <property type="component" value="Unassembled WGS sequence"/>
</dbReference>
<dbReference type="EMBL" id="VBOY01000019">
    <property type="protein sequence ID" value="TMQ68013.1"/>
    <property type="molecule type" value="Genomic_DNA"/>
</dbReference>
<accession>A0A538TWL3</accession>
<feature type="transmembrane region" description="Helical" evidence="1">
    <location>
        <begin position="53"/>
        <end position="75"/>
    </location>
</feature>
<sequence>MTHRANARIAGFTFLFYIALGIPAMVLLGRATNGQGIAAQLASMAQHASDVRAAVVLILLTSLCALVLGVSLYAITRDQDPDLALLALTCRVGEGVVSGISIQRTLGLLSLATAAGADAPDTGAARALGTFLLSGQGPGAMFFAVGSLLFSWLLLRGRLIPVLLAWLGVLASILWVVGLPLQLAGVLPDSLTWLMWLPMAAFEIPFALWLIIKGVAVPTTRRGSEP</sequence>
<comment type="caution">
    <text evidence="2">The sequence shown here is derived from an EMBL/GenBank/DDBJ whole genome shotgun (WGS) entry which is preliminary data.</text>
</comment>
<feature type="transmembrane region" description="Helical" evidence="1">
    <location>
        <begin position="137"/>
        <end position="155"/>
    </location>
</feature>